<evidence type="ECO:0000313" key="2">
    <source>
        <dbReference type="EMBL" id="KTD77733.1"/>
    </source>
</evidence>
<evidence type="ECO:0000313" key="4">
    <source>
        <dbReference type="Proteomes" id="UP000054820"/>
    </source>
</evidence>
<keyword evidence="1" id="KW-0812">Transmembrane</keyword>
<gene>
    <name evidence="2" type="ORF">Lstg_2090</name>
    <name evidence="3" type="ORF">NCTC11991_01645</name>
</gene>
<organism evidence="3 5">
    <name type="scientific">Legionella steigerwaltii</name>
    <dbReference type="NCBI Taxonomy" id="460"/>
    <lineage>
        <taxon>Bacteria</taxon>
        <taxon>Pseudomonadati</taxon>
        <taxon>Pseudomonadota</taxon>
        <taxon>Gammaproteobacteria</taxon>
        <taxon>Legionellales</taxon>
        <taxon>Legionellaceae</taxon>
        <taxon>Legionella</taxon>
    </lineage>
</organism>
<dbReference type="RefSeq" id="WP_058477623.1">
    <property type="nucleotide sequence ID" value="NZ_CAAAIO010000001.1"/>
</dbReference>
<dbReference type="Proteomes" id="UP000054820">
    <property type="component" value="Unassembled WGS sequence"/>
</dbReference>
<accession>A0A378L884</accession>
<keyword evidence="4" id="KW-1185">Reference proteome</keyword>
<evidence type="ECO:0000313" key="5">
    <source>
        <dbReference type="Proteomes" id="UP000255110"/>
    </source>
</evidence>
<evidence type="ECO:0000256" key="1">
    <source>
        <dbReference type="SAM" id="Phobius"/>
    </source>
</evidence>
<dbReference type="AlphaFoldDB" id="A0A378L884"/>
<evidence type="ECO:0000313" key="3">
    <source>
        <dbReference type="EMBL" id="STY23043.1"/>
    </source>
</evidence>
<proteinExistence type="predicted"/>
<dbReference type="EMBL" id="LNYZ01000013">
    <property type="protein sequence ID" value="KTD77733.1"/>
    <property type="molecule type" value="Genomic_DNA"/>
</dbReference>
<keyword evidence="1" id="KW-1133">Transmembrane helix</keyword>
<reference evidence="2 4" key="1">
    <citation type="submission" date="2015-11" db="EMBL/GenBank/DDBJ databases">
        <title>Genomic analysis of 38 Legionella species identifies large and diverse effector repertoires.</title>
        <authorList>
            <person name="Burstein D."/>
            <person name="Amaro F."/>
            <person name="Zusman T."/>
            <person name="Lifshitz Z."/>
            <person name="Cohen O."/>
            <person name="Gilbert J.A."/>
            <person name="Pupko T."/>
            <person name="Shuman H.A."/>
            <person name="Segal G."/>
        </authorList>
    </citation>
    <scope>NUCLEOTIDE SEQUENCE [LARGE SCALE GENOMIC DNA]</scope>
    <source>
        <strain evidence="2 4">SC-18-C9</strain>
    </source>
</reference>
<keyword evidence="1" id="KW-0472">Membrane</keyword>
<evidence type="ECO:0008006" key="6">
    <source>
        <dbReference type="Google" id="ProtNLM"/>
    </source>
</evidence>
<name>A0A378L884_9GAMM</name>
<sequence>MSHLAIKFGLFGSAAGGAVGLGLGTYYGGVLGAVAGTACGLVLGPPALLITSIAVALACLTVAAAVAVPCFLGYLLMKEVFGACVIGAADAADTTLNCCFG</sequence>
<dbReference type="EMBL" id="UGOY01000001">
    <property type="protein sequence ID" value="STY23043.1"/>
    <property type="molecule type" value="Genomic_DNA"/>
</dbReference>
<reference evidence="3 5" key="2">
    <citation type="submission" date="2018-06" db="EMBL/GenBank/DDBJ databases">
        <authorList>
            <consortium name="Pathogen Informatics"/>
            <person name="Doyle S."/>
        </authorList>
    </citation>
    <scope>NUCLEOTIDE SEQUENCE [LARGE SCALE GENOMIC DNA]</scope>
    <source>
        <strain evidence="3 5">NCTC11991</strain>
    </source>
</reference>
<feature type="transmembrane region" description="Helical" evidence="1">
    <location>
        <begin position="55"/>
        <end position="77"/>
    </location>
</feature>
<protein>
    <recommendedName>
        <fullName evidence="6">Transmembrane protein</fullName>
    </recommendedName>
</protein>
<dbReference type="Proteomes" id="UP000255110">
    <property type="component" value="Unassembled WGS sequence"/>
</dbReference>